<name>A0ABU6Q6S4_9FABA</name>
<dbReference type="EMBL" id="JASCZI010000028">
    <property type="protein sequence ID" value="MED6107149.1"/>
    <property type="molecule type" value="Genomic_DNA"/>
</dbReference>
<sequence>MQTRLKSVVDRLVQKIKIPVKEEAQMMVKANTLPVEEDKDIVGTPEVVQSHDKIETLKDVQHVCPTQWQTRLKKEVLLRVGRTWWQKVNSAPSSPV</sequence>
<evidence type="ECO:0000313" key="2">
    <source>
        <dbReference type="Proteomes" id="UP001341840"/>
    </source>
</evidence>
<dbReference type="Proteomes" id="UP001341840">
    <property type="component" value="Unassembled WGS sequence"/>
</dbReference>
<accession>A0ABU6Q6S4</accession>
<organism evidence="1 2">
    <name type="scientific">Stylosanthes scabra</name>
    <dbReference type="NCBI Taxonomy" id="79078"/>
    <lineage>
        <taxon>Eukaryota</taxon>
        <taxon>Viridiplantae</taxon>
        <taxon>Streptophyta</taxon>
        <taxon>Embryophyta</taxon>
        <taxon>Tracheophyta</taxon>
        <taxon>Spermatophyta</taxon>
        <taxon>Magnoliopsida</taxon>
        <taxon>eudicotyledons</taxon>
        <taxon>Gunneridae</taxon>
        <taxon>Pentapetalae</taxon>
        <taxon>rosids</taxon>
        <taxon>fabids</taxon>
        <taxon>Fabales</taxon>
        <taxon>Fabaceae</taxon>
        <taxon>Papilionoideae</taxon>
        <taxon>50 kb inversion clade</taxon>
        <taxon>dalbergioids sensu lato</taxon>
        <taxon>Dalbergieae</taxon>
        <taxon>Pterocarpus clade</taxon>
        <taxon>Stylosanthes</taxon>
    </lineage>
</organism>
<reference evidence="1 2" key="1">
    <citation type="journal article" date="2023" name="Plants (Basel)">
        <title>Bridging the Gap: Combining Genomics and Transcriptomics Approaches to Understand Stylosanthes scabra, an Orphan Legume from the Brazilian Caatinga.</title>
        <authorList>
            <person name="Ferreira-Neto J.R.C."/>
            <person name="da Silva M.D."/>
            <person name="Binneck E."/>
            <person name="de Melo N.F."/>
            <person name="da Silva R.H."/>
            <person name="de Melo A.L.T.M."/>
            <person name="Pandolfi V."/>
            <person name="Bustamante F.O."/>
            <person name="Brasileiro-Vidal A.C."/>
            <person name="Benko-Iseppon A.M."/>
        </authorList>
    </citation>
    <scope>NUCLEOTIDE SEQUENCE [LARGE SCALE GENOMIC DNA]</scope>
    <source>
        <tissue evidence="1">Leaves</tissue>
    </source>
</reference>
<protein>
    <submittedName>
        <fullName evidence="1">Uncharacterized protein</fullName>
    </submittedName>
</protein>
<keyword evidence="2" id="KW-1185">Reference proteome</keyword>
<comment type="caution">
    <text evidence="1">The sequence shown here is derived from an EMBL/GenBank/DDBJ whole genome shotgun (WGS) entry which is preliminary data.</text>
</comment>
<evidence type="ECO:0000313" key="1">
    <source>
        <dbReference type="EMBL" id="MED6107149.1"/>
    </source>
</evidence>
<proteinExistence type="predicted"/>
<gene>
    <name evidence="1" type="ORF">PIB30_011418</name>
</gene>